<reference evidence="1 2" key="1">
    <citation type="submission" date="2014-04" db="EMBL/GenBank/DDBJ databases">
        <title>Genome assembly of Hyalangium minutum DSM 14724.</title>
        <authorList>
            <person name="Sharma G."/>
            <person name="Subramanian S."/>
        </authorList>
    </citation>
    <scope>NUCLEOTIDE SEQUENCE [LARGE SCALE GENOMIC DNA]</scope>
    <source>
        <strain evidence="1 2">DSM 14724</strain>
    </source>
</reference>
<dbReference type="Proteomes" id="UP000028725">
    <property type="component" value="Unassembled WGS sequence"/>
</dbReference>
<dbReference type="RefSeq" id="WP_044197001.1">
    <property type="nucleotide sequence ID" value="NZ_JMCB01000020.1"/>
</dbReference>
<dbReference type="AlphaFoldDB" id="A0A085W4V6"/>
<proteinExistence type="predicted"/>
<evidence type="ECO:0000313" key="2">
    <source>
        <dbReference type="Proteomes" id="UP000028725"/>
    </source>
</evidence>
<organism evidence="1 2">
    <name type="scientific">Hyalangium minutum</name>
    <dbReference type="NCBI Taxonomy" id="394096"/>
    <lineage>
        <taxon>Bacteria</taxon>
        <taxon>Pseudomonadati</taxon>
        <taxon>Myxococcota</taxon>
        <taxon>Myxococcia</taxon>
        <taxon>Myxococcales</taxon>
        <taxon>Cystobacterineae</taxon>
        <taxon>Archangiaceae</taxon>
        <taxon>Hyalangium</taxon>
    </lineage>
</organism>
<dbReference type="OrthoDB" id="5526733at2"/>
<gene>
    <name evidence="1" type="ORF">DB31_3833</name>
</gene>
<comment type="caution">
    <text evidence="1">The sequence shown here is derived from an EMBL/GenBank/DDBJ whole genome shotgun (WGS) entry which is preliminary data.</text>
</comment>
<sequence length="73" mass="8148">MTTIAEDLIEQGWMKGVARGRADSVLRILSKRGIPVDDGTRQRILGCTELETLDQWFDRALTVTRLSDLMGNG</sequence>
<dbReference type="EMBL" id="JMCB01000020">
    <property type="protein sequence ID" value="KFE62719.1"/>
    <property type="molecule type" value="Genomic_DNA"/>
</dbReference>
<protein>
    <submittedName>
        <fullName evidence="1">Uncharacterized protein</fullName>
    </submittedName>
</protein>
<keyword evidence="2" id="KW-1185">Reference proteome</keyword>
<evidence type="ECO:0000313" key="1">
    <source>
        <dbReference type="EMBL" id="KFE62719.1"/>
    </source>
</evidence>
<accession>A0A085W4V6</accession>
<dbReference type="STRING" id="394096.DB31_3833"/>
<name>A0A085W4V6_9BACT</name>